<dbReference type="RefSeq" id="WP_073076707.1">
    <property type="nucleotide sequence ID" value="NZ_FQXV01000003.1"/>
</dbReference>
<sequence length="189" mass="19878">MAVHDFSAKQIFWGNILLIICCVFYLTWWMLAFKPTGAVKGMKTGWLLIPAVVAGLAAVFLAVKGVRSASAGAALFPSGALLWGGIAAYIILLAVTRLLFKRPVTTELILIVGWAVLALSELNALYGMGRFSYLLAVTFAVVAGAAAVISLVCYVLYYKLGGRAGYVDGMIPLLTAALVTAGITVAMAG</sequence>
<evidence type="ECO:0000256" key="1">
    <source>
        <dbReference type="SAM" id="Phobius"/>
    </source>
</evidence>
<proteinExistence type="predicted"/>
<keyword evidence="1" id="KW-0472">Membrane</keyword>
<dbReference type="EMBL" id="FQXV01000003">
    <property type="protein sequence ID" value="SHH84400.1"/>
    <property type="molecule type" value="Genomic_DNA"/>
</dbReference>
<feature type="transmembrane region" description="Helical" evidence="1">
    <location>
        <begin position="45"/>
        <end position="63"/>
    </location>
</feature>
<evidence type="ECO:0000313" key="3">
    <source>
        <dbReference type="Proteomes" id="UP000183995"/>
    </source>
</evidence>
<feature type="transmembrane region" description="Helical" evidence="1">
    <location>
        <begin position="133"/>
        <end position="157"/>
    </location>
</feature>
<gene>
    <name evidence="2" type="ORF">SAMN02745823_01151</name>
</gene>
<dbReference type="Proteomes" id="UP000183995">
    <property type="component" value="Unassembled WGS sequence"/>
</dbReference>
<dbReference type="OrthoDB" id="2001955at2"/>
<keyword evidence="3" id="KW-1185">Reference proteome</keyword>
<feature type="transmembrane region" description="Helical" evidence="1">
    <location>
        <begin position="169"/>
        <end position="188"/>
    </location>
</feature>
<feature type="transmembrane region" description="Helical" evidence="1">
    <location>
        <begin position="12"/>
        <end position="33"/>
    </location>
</feature>
<evidence type="ECO:0000313" key="2">
    <source>
        <dbReference type="EMBL" id="SHH84400.1"/>
    </source>
</evidence>
<accession>A0A1M5WAB6</accession>
<feature type="transmembrane region" description="Helical" evidence="1">
    <location>
        <begin position="75"/>
        <end position="96"/>
    </location>
</feature>
<organism evidence="2 3">
    <name type="scientific">Sporobacter termitidis DSM 10068</name>
    <dbReference type="NCBI Taxonomy" id="1123282"/>
    <lineage>
        <taxon>Bacteria</taxon>
        <taxon>Bacillati</taxon>
        <taxon>Bacillota</taxon>
        <taxon>Clostridia</taxon>
        <taxon>Eubacteriales</taxon>
        <taxon>Oscillospiraceae</taxon>
        <taxon>Sporobacter</taxon>
    </lineage>
</organism>
<keyword evidence="1" id="KW-1133">Transmembrane helix</keyword>
<reference evidence="2 3" key="1">
    <citation type="submission" date="2016-11" db="EMBL/GenBank/DDBJ databases">
        <authorList>
            <person name="Jaros S."/>
            <person name="Januszkiewicz K."/>
            <person name="Wedrychowicz H."/>
        </authorList>
    </citation>
    <scope>NUCLEOTIDE SEQUENCE [LARGE SCALE GENOMIC DNA]</scope>
    <source>
        <strain evidence="2 3">DSM 10068</strain>
    </source>
</reference>
<name>A0A1M5WAB6_9FIRM</name>
<dbReference type="AlphaFoldDB" id="A0A1M5WAB6"/>
<feature type="transmembrane region" description="Helical" evidence="1">
    <location>
        <begin position="108"/>
        <end position="127"/>
    </location>
</feature>
<keyword evidence="1" id="KW-0812">Transmembrane</keyword>
<protein>
    <submittedName>
        <fullName evidence="2">Uncharacterized protein</fullName>
    </submittedName>
</protein>